<organism evidence="1 2">
    <name type="scientific">Bacillus smithii 7_3_47FAA</name>
    <dbReference type="NCBI Taxonomy" id="665952"/>
    <lineage>
        <taxon>Bacteria</taxon>
        <taxon>Bacillati</taxon>
        <taxon>Bacillota</taxon>
        <taxon>Bacilli</taxon>
        <taxon>Bacillales</taxon>
        <taxon>Bacillaceae</taxon>
        <taxon>Bacillus</taxon>
    </lineage>
</organism>
<evidence type="ECO:0000313" key="2">
    <source>
        <dbReference type="Proteomes" id="UP000011747"/>
    </source>
</evidence>
<dbReference type="Pfam" id="PF10803">
    <property type="entry name" value="GerPB"/>
    <property type="match status" value="1"/>
</dbReference>
<dbReference type="InterPro" id="IPR024255">
    <property type="entry name" value="GerPB"/>
</dbReference>
<dbReference type="RefSeq" id="WP_003353721.1">
    <property type="nucleotide sequence ID" value="NZ_JH414748.1"/>
</dbReference>
<reference evidence="1 2" key="1">
    <citation type="submission" date="2011-09" db="EMBL/GenBank/DDBJ databases">
        <title>The Genome Sequence of Bacillus smithii 7_3_47FAA.</title>
        <authorList>
            <consortium name="The Broad Institute Genome Sequencing Platform"/>
            <person name="Earl A."/>
            <person name="Ward D."/>
            <person name="Feldgarden M."/>
            <person name="Gevers D."/>
            <person name="Daigneault M."/>
            <person name="Strauss J."/>
            <person name="Allen-Vercoe E."/>
            <person name="Young S.K."/>
            <person name="Zeng Q."/>
            <person name="Gargeya S."/>
            <person name="Fitzgerald M."/>
            <person name="Haas B."/>
            <person name="Abouelleil A."/>
            <person name="Alvarado L."/>
            <person name="Arachchi H.M."/>
            <person name="Berlin A."/>
            <person name="Brown A."/>
            <person name="Chapman S.B."/>
            <person name="Chen Z."/>
            <person name="Dunbar C."/>
            <person name="Freedman E."/>
            <person name="Gearin G."/>
            <person name="Goldberg J."/>
            <person name="Griggs A."/>
            <person name="Gujja S."/>
            <person name="Heiman D."/>
            <person name="Howarth C."/>
            <person name="Larson L."/>
            <person name="Lui A."/>
            <person name="MacDonald P.J.P."/>
            <person name="Montmayeur A."/>
            <person name="Murphy C."/>
            <person name="Neiman D."/>
            <person name="Pearson M."/>
            <person name="Priest M."/>
            <person name="Roberts A."/>
            <person name="Saif S."/>
            <person name="Shea T."/>
            <person name="Shenoy N."/>
            <person name="Sisk P."/>
            <person name="Stolte C."/>
            <person name="Sykes S."/>
            <person name="Wortman J."/>
            <person name="Nusbaum C."/>
            <person name="Birren B."/>
        </authorList>
    </citation>
    <scope>NUCLEOTIDE SEQUENCE [LARGE SCALE GENOMIC DNA]</scope>
    <source>
        <strain evidence="1 2">7_3_47FAA</strain>
    </source>
</reference>
<proteinExistence type="predicted"/>
<protein>
    <recommendedName>
        <fullName evidence="3">Spore germination protein PB</fullName>
    </recommendedName>
</protein>
<dbReference type="HOGENOM" id="CLU_196529_0_0_9"/>
<gene>
    <name evidence="1" type="ORF">HMPREF1015_01620</name>
</gene>
<dbReference type="EMBL" id="ACWF01000069">
    <property type="protein sequence ID" value="EHL78443.1"/>
    <property type="molecule type" value="Genomic_DNA"/>
</dbReference>
<comment type="caution">
    <text evidence="1">The sequence shown here is derived from an EMBL/GenBank/DDBJ whole genome shotgun (WGS) entry which is preliminary data.</text>
</comment>
<name>G9QK81_9BACI</name>
<evidence type="ECO:0008006" key="3">
    <source>
        <dbReference type="Google" id="ProtNLM"/>
    </source>
</evidence>
<dbReference type="AlphaFoldDB" id="G9QK81"/>
<dbReference type="PATRIC" id="fig|665952.3.peg.1410"/>
<dbReference type="Proteomes" id="UP000011747">
    <property type="component" value="Unassembled WGS sequence"/>
</dbReference>
<accession>G9QK81</accession>
<keyword evidence="2" id="KW-1185">Reference proteome</keyword>
<evidence type="ECO:0000313" key="1">
    <source>
        <dbReference type="EMBL" id="EHL78443.1"/>
    </source>
</evidence>
<sequence>MNIYVQQSIQIRMIKIGSMTNSSVLQIGTLGSSRSIANLYNTGGFTEPAPELSQNILNKQYSTMPILVPLQPPTA</sequence>